<protein>
    <submittedName>
        <fullName evidence="2">Uncharacterized protein</fullName>
    </submittedName>
</protein>
<evidence type="ECO:0000313" key="2">
    <source>
        <dbReference type="WBParaSite" id="ES5_v2.g12284.t1"/>
    </source>
</evidence>
<sequence length="284" mass="32821">MDYLNDNDKKVYENACHTLGLDSQLFHSIEAVNRAYKKHCRKYLNNAAAPELRDIIIAKNDISSLHDQMNQEDDLEQRVKDEKETEERKEIQEKLQDVRTILGSQNVEIITEDLERNCFVEAAKNETARLAKIENDHAKRLAAEKYAKGQKQADENITTPEAVQPVQIKFKAIEYVPVEVKEVKDVRDESAEVKDVPVDTEDMEMDESEDDDSKDKLSKILKKKRKEYEEILKKANELKAEILGVEKELDIKQKRPKISKKNGAMLVESLIANYRHNFCYSPKG</sequence>
<reference evidence="2" key="1">
    <citation type="submission" date="2022-11" db="UniProtKB">
        <authorList>
            <consortium name="WormBaseParasite"/>
        </authorList>
    </citation>
    <scope>IDENTIFICATION</scope>
</reference>
<accession>A0AC34F5F8</accession>
<dbReference type="WBParaSite" id="ES5_v2.g12284.t1">
    <property type="protein sequence ID" value="ES5_v2.g12284.t1"/>
    <property type="gene ID" value="ES5_v2.g12284"/>
</dbReference>
<name>A0AC34F5F8_9BILA</name>
<organism evidence="1 2">
    <name type="scientific">Panagrolaimus sp. ES5</name>
    <dbReference type="NCBI Taxonomy" id="591445"/>
    <lineage>
        <taxon>Eukaryota</taxon>
        <taxon>Metazoa</taxon>
        <taxon>Ecdysozoa</taxon>
        <taxon>Nematoda</taxon>
        <taxon>Chromadorea</taxon>
        <taxon>Rhabditida</taxon>
        <taxon>Tylenchina</taxon>
        <taxon>Panagrolaimomorpha</taxon>
        <taxon>Panagrolaimoidea</taxon>
        <taxon>Panagrolaimidae</taxon>
        <taxon>Panagrolaimus</taxon>
    </lineage>
</organism>
<dbReference type="Proteomes" id="UP000887579">
    <property type="component" value="Unplaced"/>
</dbReference>
<proteinExistence type="predicted"/>
<evidence type="ECO:0000313" key="1">
    <source>
        <dbReference type="Proteomes" id="UP000887579"/>
    </source>
</evidence>